<dbReference type="AlphaFoldDB" id="A0A1H9WRJ9"/>
<accession>A0A1H9WRJ9</accession>
<evidence type="ECO:0000313" key="2">
    <source>
        <dbReference type="Proteomes" id="UP000198505"/>
    </source>
</evidence>
<dbReference type="Proteomes" id="UP000198505">
    <property type="component" value="Unassembled WGS sequence"/>
</dbReference>
<proteinExistence type="predicted"/>
<sequence length="273" mass="31050">MTHLVYFDSNVLIDICEGRLDGLRSYVLESAKTAEVGFPFSAAQISEITKYPLTHRCRERLEFVGKMSNNLYFVHSVYDYGFKTRSPYDVWETINEALPEFDEKSFLSELVPFDLMKGAREELGLDPRELNNLSGVEAVEIIDKALSDSVPESASGPRSIRELLEYTKLINRQTFAKQWDAMGTSEAHMTIGSDLHVIFSLLEAFGYWPDTEKVYRKGSRFPDSQHVFNSAHCHCLVTRDKGMKNRAEAVFSILGIDINILHTEQYISELGLS</sequence>
<name>A0A1H9WRJ9_9GAMM</name>
<dbReference type="RefSeq" id="WP_092831037.1">
    <property type="nucleotide sequence ID" value="NZ_FOGS01000019.1"/>
</dbReference>
<evidence type="ECO:0008006" key="3">
    <source>
        <dbReference type="Google" id="ProtNLM"/>
    </source>
</evidence>
<gene>
    <name evidence="1" type="ORF">SAMN04487958_11929</name>
</gene>
<protein>
    <recommendedName>
        <fullName evidence="3">PIN domain-containing protein</fullName>
    </recommendedName>
</protein>
<keyword evidence="2" id="KW-1185">Reference proteome</keyword>
<evidence type="ECO:0000313" key="1">
    <source>
        <dbReference type="EMBL" id="SES36013.1"/>
    </source>
</evidence>
<reference evidence="2" key="1">
    <citation type="submission" date="2016-10" db="EMBL/GenBank/DDBJ databases">
        <authorList>
            <person name="Varghese N."/>
            <person name="Submissions S."/>
        </authorList>
    </citation>
    <scope>NUCLEOTIDE SEQUENCE [LARGE SCALE GENOMIC DNA]</scope>
    <source>
        <strain evidence="2">CGMCC 1.6495</strain>
    </source>
</reference>
<dbReference type="EMBL" id="FOGS01000019">
    <property type="protein sequence ID" value="SES36013.1"/>
    <property type="molecule type" value="Genomic_DNA"/>
</dbReference>
<organism evidence="1 2">
    <name type="scientific">Vreelandella subterranea</name>
    <dbReference type="NCBI Taxonomy" id="416874"/>
    <lineage>
        <taxon>Bacteria</taxon>
        <taxon>Pseudomonadati</taxon>
        <taxon>Pseudomonadota</taxon>
        <taxon>Gammaproteobacteria</taxon>
        <taxon>Oceanospirillales</taxon>
        <taxon>Halomonadaceae</taxon>
        <taxon>Vreelandella</taxon>
    </lineage>
</organism>
<dbReference type="STRING" id="416874.SAMN04487958_11929"/>